<evidence type="ECO:0000313" key="2">
    <source>
        <dbReference type="Proteomes" id="UP001597463"/>
    </source>
</evidence>
<evidence type="ECO:0008006" key="3">
    <source>
        <dbReference type="Google" id="ProtNLM"/>
    </source>
</evidence>
<comment type="caution">
    <text evidence="1">The sequence shown here is derived from an EMBL/GenBank/DDBJ whole genome shotgun (WGS) entry which is preliminary data.</text>
</comment>
<dbReference type="Proteomes" id="UP001597463">
    <property type="component" value="Unassembled WGS sequence"/>
</dbReference>
<reference evidence="2" key="1">
    <citation type="journal article" date="2019" name="Int. J. Syst. Evol. Microbiol.">
        <title>The Global Catalogue of Microorganisms (GCM) 10K type strain sequencing project: providing services to taxonomists for standard genome sequencing and annotation.</title>
        <authorList>
            <consortium name="The Broad Institute Genomics Platform"/>
            <consortium name="The Broad Institute Genome Sequencing Center for Infectious Disease"/>
            <person name="Wu L."/>
            <person name="Ma J."/>
        </authorList>
    </citation>
    <scope>NUCLEOTIDE SEQUENCE [LARGE SCALE GENOMIC DNA]</scope>
    <source>
        <strain evidence="2">TISTR 1906</strain>
    </source>
</reference>
<evidence type="ECO:0000313" key="1">
    <source>
        <dbReference type="EMBL" id="MFD2754257.1"/>
    </source>
</evidence>
<proteinExistence type="predicted"/>
<protein>
    <recommendedName>
        <fullName evidence="3">Phage protein</fullName>
    </recommendedName>
</protein>
<dbReference type="RefSeq" id="WP_066481644.1">
    <property type="nucleotide sequence ID" value="NZ_BCNT01000016.1"/>
</dbReference>
<keyword evidence="2" id="KW-1185">Reference proteome</keyword>
<organism evidence="1 2">
    <name type="scientific">Comamonas terrae</name>
    <dbReference type="NCBI Taxonomy" id="673548"/>
    <lineage>
        <taxon>Bacteria</taxon>
        <taxon>Pseudomonadati</taxon>
        <taxon>Pseudomonadota</taxon>
        <taxon>Betaproteobacteria</taxon>
        <taxon>Burkholderiales</taxon>
        <taxon>Comamonadaceae</taxon>
        <taxon>Comamonas</taxon>
    </lineage>
</organism>
<gene>
    <name evidence="1" type="ORF">ACFSW6_09165</name>
</gene>
<sequence length="73" mass="7961">MASACKTCQHWQPESSDPRMVKLGFAHCAKRPGPGRTRSAESFCGQYAAAPAETLDARRATARQRVQELKKGA</sequence>
<name>A0ABW5UKT4_9BURK</name>
<accession>A0ABW5UKT4</accession>
<dbReference type="EMBL" id="JBHUMV010000003">
    <property type="protein sequence ID" value="MFD2754257.1"/>
    <property type="molecule type" value="Genomic_DNA"/>
</dbReference>